<dbReference type="EMBL" id="CP023344">
    <property type="protein sequence ID" value="ATC66238.1"/>
    <property type="molecule type" value="Genomic_DNA"/>
</dbReference>
<name>A0A290QLC7_9BACT</name>
<dbReference type="GO" id="GO:0030245">
    <property type="term" value="P:cellulose catabolic process"/>
    <property type="evidence" value="ECO:0007669"/>
    <property type="project" value="UniProtKB-KW"/>
</dbReference>
<dbReference type="PRINTS" id="PR00131">
    <property type="entry name" value="GLHYDRLASE1"/>
</dbReference>
<dbReference type="GO" id="GO:0005829">
    <property type="term" value="C:cytosol"/>
    <property type="evidence" value="ECO:0007669"/>
    <property type="project" value="TreeGrafter"/>
</dbReference>
<dbReference type="SUPFAM" id="SSF51445">
    <property type="entry name" value="(Trans)glycosidases"/>
    <property type="match status" value="1"/>
</dbReference>
<dbReference type="Pfam" id="PF00232">
    <property type="entry name" value="Glyco_hydro_1"/>
    <property type="match status" value="1"/>
</dbReference>
<feature type="active site" description="Proton donor" evidence="7">
    <location>
        <position position="167"/>
    </location>
</feature>
<feature type="binding site" evidence="8">
    <location>
        <begin position="426"/>
        <end position="427"/>
    </location>
    <ligand>
        <name>substrate</name>
    </ligand>
</feature>
<evidence type="ECO:0000256" key="8">
    <source>
        <dbReference type="PIRSR" id="PIRSR617736-2"/>
    </source>
</evidence>
<organism evidence="10 11">
    <name type="scientific">Nibricoccus aquaticus</name>
    <dbReference type="NCBI Taxonomy" id="2576891"/>
    <lineage>
        <taxon>Bacteria</taxon>
        <taxon>Pseudomonadati</taxon>
        <taxon>Verrucomicrobiota</taxon>
        <taxon>Opitutia</taxon>
        <taxon>Opitutales</taxon>
        <taxon>Opitutaceae</taxon>
        <taxon>Nibricoccus</taxon>
    </lineage>
</organism>
<feature type="binding site" evidence="8">
    <location>
        <position position="21"/>
    </location>
    <ligand>
        <name>substrate</name>
    </ligand>
</feature>
<dbReference type="InterPro" id="IPR001360">
    <property type="entry name" value="Glyco_hydro_1"/>
</dbReference>
<keyword evidence="5 9" id="KW-0326">Glycosidase</keyword>
<dbReference type="Gene3D" id="3.20.20.80">
    <property type="entry name" value="Glycosidases"/>
    <property type="match status" value="1"/>
</dbReference>
<feature type="binding site" evidence="8">
    <location>
        <position position="122"/>
    </location>
    <ligand>
        <name>substrate</name>
    </ligand>
</feature>
<dbReference type="PANTHER" id="PTHR10353">
    <property type="entry name" value="GLYCOSYL HYDROLASE"/>
    <property type="match status" value="1"/>
</dbReference>
<dbReference type="KEGG" id="vbh:CMV30_18775"/>
<sequence length="466" mass="51647">MDSSFSFPAGFVWGTATAAAQIEGAAALDGRGTSVWDTFAGQPGRTKDGLGPAVACDHYHRYEQDFALMRALGVKHYRFSLSWSRLFPDGDERRNPAGFVFYHRLIDAMLAHGLTPWCTFYHWDMPQALEARGGWRTRESTAAFAAYAQAAVAAFGGRVKHWFTLNEIPAFVIHGHKLGLHAPGAMEPPKVVNQVFHHALLAHGLAVQAVRQHGGPGAKVGLVHNPEITVPFAETPEHIAAARTIFAQTNEHLLAPLFNGGGYPASYLERCGADAPEHTPEDMTLIGQPTDFLGLNVYRGHFVRAGADGRPELLPLPEGFPRAQAAWLHHVPQAMFWGLKFCAELYRVPEFYIAENGVGYHDAPGMPAHLESVHGWDEAARDLSGEILDLHRCQYLRTYLQSLHRAIAAGVPVGGYFLWSFMDNFEWADGYVSRFGLVHLNFTTQRRTPKLSAQWYAEVMRRNAVI</sequence>
<dbReference type="InterPro" id="IPR017736">
    <property type="entry name" value="Glyco_hydro_1_beta-glucosidase"/>
</dbReference>
<protein>
    <recommendedName>
        <fullName evidence="9">Beta-glucosidase</fullName>
        <ecNumber evidence="9">3.2.1.21</ecNumber>
    </recommendedName>
</protein>
<comment type="catalytic activity">
    <reaction evidence="9">
        <text>Hydrolysis of terminal, non-reducing beta-D-glucosyl residues with release of beta-D-glucose.</text>
        <dbReference type="EC" id="3.2.1.21"/>
    </reaction>
</comment>
<keyword evidence="2 9" id="KW-0378">Hydrolase</keyword>
<gene>
    <name evidence="10" type="ORF">CMV30_18775</name>
</gene>
<evidence type="ECO:0000313" key="11">
    <source>
        <dbReference type="Proteomes" id="UP000217265"/>
    </source>
</evidence>
<evidence type="ECO:0000256" key="9">
    <source>
        <dbReference type="RuleBase" id="RU361175"/>
    </source>
</evidence>
<evidence type="ECO:0000256" key="6">
    <source>
        <dbReference type="ARBA" id="ARBA00023326"/>
    </source>
</evidence>
<evidence type="ECO:0000313" key="10">
    <source>
        <dbReference type="EMBL" id="ATC66238.1"/>
    </source>
</evidence>
<feature type="binding site" evidence="8">
    <location>
        <position position="419"/>
    </location>
    <ligand>
        <name>substrate</name>
    </ligand>
</feature>
<feature type="binding site" evidence="8">
    <location>
        <position position="166"/>
    </location>
    <ligand>
        <name>substrate</name>
    </ligand>
</feature>
<dbReference type="AlphaFoldDB" id="A0A290QLC7"/>
<evidence type="ECO:0000256" key="4">
    <source>
        <dbReference type="ARBA" id="ARBA00023277"/>
    </source>
</evidence>
<reference evidence="10 11" key="1">
    <citation type="submission" date="2017-09" db="EMBL/GenBank/DDBJ databases">
        <title>Complete genome sequence of Verrucomicrobial strain HZ-65, isolated from freshwater.</title>
        <authorList>
            <person name="Choi A."/>
        </authorList>
    </citation>
    <scope>NUCLEOTIDE SEQUENCE [LARGE SCALE GENOMIC DNA]</scope>
    <source>
        <strain evidence="10 11">HZ-65</strain>
    </source>
</reference>
<dbReference type="GO" id="GO:0008422">
    <property type="term" value="F:beta-glucosidase activity"/>
    <property type="evidence" value="ECO:0007669"/>
    <property type="project" value="UniProtKB-EC"/>
</dbReference>
<keyword evidence="6" id="KW-0624">Polysaccharide degradation</keyword>
<keyword evidence="11" id="KW-1185">Reference proteome</keyword>
<dbReference type="Proteomes" id="UP000217265">
    <property type="component" value="Chromosome"/>
</dbReference>
<dbReference type="NCBIfam" id="TIGR03356">
    <property type="entry name" value="BGL"/>
    <property type="match status" value="1"/>
</dbReference>
<evidence type="ECO:0000256" key="1">
    <source>
        <dbReference type="ARBA" id="ARBA00010838"/>
    </source>
</evidence>
<dbReference type="PANTHER" id="PTHR10353:SF36">
    <property type="entry name" value="LP05116P"/>
    <property type="match status" value="1"/>
</dbReference>
<proteinExistence type="inferred from homology"/>
<keyword evidence="4" id="KW-0119">Carbohydrate metabolism</keyword>
<evidence type="ECO:0000256" key="7">
    <source>
        <dbReference type="PIRSR" id="PIRSR617736-1"/>
    </source>
</evidence>
<feature type="active site" description="Nucleophile" evidence="7">
    <location>
        <position position="355"/>
    </location>
</feature>
<evidence type="ECO:0000256" key="3">
    <source>
        <dbReference type="ARBA" id="ARBA00023001"/>
    </source>
</evidence>
<feature type="binding site" evidence="8">
    <location>
        <position position="298"/>
    </location>
    <ligand>
        <name>substrate</name>
    </ligand>
</feature>
<evidence type="ECO:0000256" key="2">
    <source>
        <dbReference type="ARBA" id="ARBA00022801"/>
    </source>
</evidence>
<comment type="similarity">
    <text evidence="1 9">Belongs to the glycosyl hydrolase 1 family.</text>
</comment>
<dbReference type="InterPro" id="IPR017853">
    <property type="entry name" value="GH"/>
</dbReference>
<dbReference type="EC" id="3.2.1.21" evidence="9"/>
<evidence type="ECO:0000256" key="5">
    <source>
        <dbReference type="ARBA" id="ARBA00023295"/>
    </source>
</evidence>
<dbReference type="FunFam" id="3.20.20.80:FF:000004">
    <property type="entry name" value="Beta-glucosidase 6-phospho-beta-glucosidase"/>
    <property type="match status" value="1"/>
</dbReference>
<dbReference type="OrthoDB" id="2339329at2"/>
<accession>A0A290QLC7</accession>
<keyword evidence="3" id="KW-0136">Cellulose degradation</keyword>